<feature type="chain" id="PRO_5017807869" evidence="1">
    <location>
        <begin position="20"/>
        <end position="407"/>
    </location>
</feature>
<dbReference type="AlphaFoldDB" id="A0A3D2SIN4"/>
<evidence type="ECO:0000313" key="2">
    <source>
        <dbReference type="EMBL" id="HCK25360.1"/>
    </source>
</evidence>
<protein>
    <submittedName>
        <fullName evidence="2">DUF4861 domain-containing protein</fullName>
    </submittedName>
</protein>
<accession>A0A3D2SIN4</accession>
<reference evidence="2 3" key="1">
    <citation type="journal article" date="2018" name="Nat. Biotechnol.">
        <title>A standardized bacterial taxonomy based on genome phylogeny substantially revises the tree of life.</title>
        <authorList>
            <person name="Parks D.H."/>
            <person name="Chuvochina M."/>
            <person name="Waite D.W."/>
            <person name="Rinke C."/>
            <person name="Skarshewski A."/>
            <person name="Chaumeil P.A."/>
            <person name="Hugenholtz P."/>
        </authorList>
    </citation>
    <scope>NUCLEOTIDE SEQUENCE [LARGE SCALE GENOMIC DNA]</scope>
    <source>
        <strain evidence="2">UBA9667</strain>
    </source>
</reference>
<dbReference type="InterPro" id="IPR032342">
    <property type="entry name" value="DUF4861"/>
</dbReference>
<gene>
    <name evidence="2" type="ORF">DHW31_11455</name>
</gene>
<dbReference type="Pfam" id="PF16153">
    <property type="entry name" value="DUF4861"/>
    <property type="match status" value="1"/>
</dbReference>
<evidence type="ECO:0000256" key="1">
    <source>
        <dbReference type="SAM" id="SignalP"/>
    </source>
</evidence>
<organism evidence="2 3">
    <name type="scientific">Bacteroides graminisolvens</name>
    <dbReference type="NCBI Taxonomy" id="477666"/>
    <lineage>
        <taxon>Bacteria</taxon>
        <taxon>Pseudomonadati</taxon>
        <taxon>Bacteroidota</taxon>
        <taxon>Bacteroidia</taxon>
        <taxon>Bacteroidales</taxon>
        <taxon>Bacteroidaceae</taxon>
        <taxon>Bacteroides</taxon>
    </lineage>
</organism>
<proteinExistence type="predicted"/>
<name>A0A3D2SIN4_9BACE</name>
<keyword evidence="1" id="KW-0732">Signal</keyword>
<dbReference type="EMBL" id="DPVG01000423">
    <property type="protein sequence ID" value="HCK25360.1"/>
    <property type="molecule type" value="Genomic_DNA"/>
</dbReference>
<comment type="caution">
    <text evidence="2">The sequence shown here is derived from an EMBL/GenBank/DDBJ whole genome shotgun (WGS) entry which is preliminary data.</text>
</comment>
<dbReference type="Proteomes" id="UP000263098">
    <property type="component" value="Unassembled WGS sequence"/>
</dbReference>
<sequence length="407" mass="46047">MKKVVASIFLLSICTTALMGAVKASTKSVVVEVENNWNKAKSDEPVVLKISDLKTGFVVKSATVWDGEKEIPSQLDDLNSDRKADELAFLINIHPQTKKTFKVVLSDQKSDKKYPSRVFAEMLVSDKKGKHVPIHSLTIPGTSNIYNQLHHHGPAFESELVAYRLYFDQKQTVDIYGKFNKGFEIEACQFYPNDDQLAKGFGDDVLRVSGSCGLGALKGWNGKKATHIEPVLQRTERILAYGPVRTICEIEVNDWEYQGSALNMINRYTLYGGHRDAIVETFFEEPLKNELFCTGVQDVKGSVSYSDHKGLIGCWGTDWPVNDTVKYAKETVGLATYIPQKYVKAEVKDNANYLYTIGAEGQAYIRYNIMFTSLKETFGYKTPEAWFAYMREWKEEIDHPVLVKVKR</sequence>
<feature type="signal peptide" evidence="1">
    <location>
        <begin position="1"/>
        <end position="19"/>
    </location>
</feature>
<evidence type="ECO:0000313" key="3">
    <source>
        <dbReference type="Proteomes" id="UP000263098"/>
    </source>
</evidence>